<dbReference type="Pfam" id="PF00588">
    <property type="entry name" value="SpoU_methylase"/>
    <property type="match status" value="1"/>
</dbReference>
<evidence type="ECO:0000256" key="2">
    <source>
        <dbReference type="ARBA" id="ARBA00022603"/>
    </source>
</evidence>
<keyword evidence="5" id="KW-0963">Cytoplasm</keyword>
<dbReference type="GO" id="GO:0002128">
    <property type="term" value="P:tRNA nucleoside ribose methylation"/>
    <property type="evidence" value="ECO:0007669"/>
    <property type="project" value="TreeGrafter"/>
</dbReference>
<dbReference type="GO" id="GO:0106339">
    <property type="term" value="F:tRNA (cytidine(32)-2'-O)-methyltransferase activity"/>
    <property type="evidence" value="ECO:0007669"/>
    <property type="project" value="RHEA"/>
</dbReference>
<dbReference type="InterPro" id="IPR001537">
    <property type="entry name" value="SpoU_MeTrfase"/>
</dbReference>
<dbReference type="Proteomes" id="UP000228987">
    <property type="component" value="Unassembled WGS sequence"/>
</dbReference>
<dbReference type="InterPro" id="IPR004384">
    <property type="entry name" value="RNA_MeTrfase_TrmJ/LasT"/>
</dbReference>
<evidence type="ECO:0000313" key="7">
    <source>
        <dbReference type="EMBL" id="PCJ41160.1"/>
    </source>
</evidence>
<evidence type="ECO:0000256" key="1">
    <source>
        <dbReference type="ARBA" id="ARBA00007228"/>
    </source>
</evidence>
<dbReference type="EC" id="2.1.1.200" evidence="5"/>
<comment type="subcellular location">
    <subcellularLocation>
        <location evidence="5">Cytoplasm</location>
    </subcellularLocation>
</comment>
<dbReference type="GO" id="GO:0160206">
    <property type="term" value="F:tRNA (cytidine(32)/uridine(32)-2'-O)-methyltransferase activity"/>
    <property type="evidence" value="ECO:0007669"/>
    <property type="project" value="UniProtKB-EC"/>
</dbReference>
<dbReference type="GO" id="GO:0005829">
    <property type="term" value="C:cytosol"/>
    <property type="evidence" value="ECO:0007669"/>
    <property type="project" value="TreeGrafter"/>
</dbReference>
<dbReference type="InterPro" id="IPR029026">
    <property type="entry name" value="tRNA_m1G_MTases_N"/>
</dbReference>
<gene>
    <name evidence="5" type="primary">trmJ</name>
    <name evidence="7" type="ORF">COA71_08935</name>
</gene>
<dbReference type="CDD" id="cd18093">
    <property type="entry name" value="SpoU-like_TrmJ"/>
    <property type="match status" value="1"/>
</dbReference>
<dbReference type="NCBIfam" id="TIGR00050">
    <property type="entry name" value="rRNA_methyl_1"/>
    <property type="match status" value="1"/>
</dbReference>
<keyword evidence="3 7" id="KW-0808">Transferase</keyword>
<dbReference type="Gene3D" id="3.40.1280.10">
    <property type="match status" value="1"/>
</dbReference>
<keyword evidence="4 5" id="KW-0949">S-adenosyl-L-methionine</keyword>
<comment type="similarity">
    <text evidence="1">Belongs to the class IV-like SAM-binding methyltransferase superfamily. RNA methyltransferase TrmH family.</text>
</comment>
<evidence type="ECO:0000313" key="8">
    <source>
        <dbReference type="Proteomes" id="UP000228987"/>
    </source>
</evidence>
<accession>A0A2A5CCI1</accession>
<comment type="catalytic activity">
    <reaction evidence="5">
        <text>uridine(32) in tRNA + S-adenosyl-L-methionine = 2'-O-methyluridine(32) in tRNA + S-adenosyl-L-homocysteine + H(+)</text>
        <dbReference type="Rhea" id="RHEA:42936"/>
        <dbReference type="Rhea" id="RHEA-COMP:10107"/>
        <dbReference type="Rhea" id="RHEA-COMP:10290"/>
        <dbReference type="ChEBI" id="CHEBI:15378"/>
        <dbReference type="ChEBI" id="CHEBI:57856"/>
        <dbReference type="ChEBI" id="CHEBI:59789"/>
        <dbReference type="ChEBI" id="CHEBI:65315"/>
        <dbReference type="ChEBI" id="CHEBI:74478"/>
        <dbReference type="EC" id="2.1.1.200"/>
    </reaction>
</comment>
<protein>
    <recommendedName>
        <fullName evidence="5">tRNA (cytidine/uridine-2'-O-)-methyltransferase TrmJ</fullName>
        <ecNumber evidence="5">2.1.1.200</ecNumber>
    </recommendedName>
    <alternativeName>
        <fullName evidence="5">tRNA (cytidine(32)/uridine(32)-2'-O)-methyltransferase</fullName>
    </alternativeName>
    <alternativeName>
        <fullName evidence="5">tRNA Cm32/Um32 methyltransferase</fullName>
    </alternativeName>
</protein>
<dbReference type="GO" id="GO:0003723">
    <property type="term" value="F:RNA binding"/>
    <property type="evidence" value="ECO:0007669"/>
    <property type="project" value="InterPro"/>
</dbReference>
<comment type="caution">
    <text evidence="7">The sequence shown here is derived from an EMBL/GenBank/DDBJ whole genome shotgun (WGS) entry which is preliminary data.</text>
</comment>
<dbReference type="AlphaFoldDB" id="A0A2A5CCI1"/>
<feature type="domain" description="tRNA/rRNA methyltransferase SpoU type" evidence="6">
    <location>
        <begin position="6"/>
        <end position="153"/>
    </location>
</feature>
<dbReference type="Gene3D" id="1.10.8.590">
    <property type="match status" value="1"/>
</dbReference>
<name>A0A2A5CCI1_9GAMM</name>
<proteinExistence type="inferred from homology"/>
<reference evidence="8" key="1">
    <citation type="submission" date="2017-08" db="EMBL/GenBank/DDBJ databases">
        <title>A dynamic microbial community with high functional redundancy inhabits the cold, oxic subseafloor aquifer.</title>
        <authorList>
            <person name="Tully B.J."/>
            <person name="Wheat C.G."/>
            <person name="Glazer B.T."/>
            <person name="Huber J.A."/>
        </authorList>
    </citation>
    <scope>NUCLEOTIDE SEQUENCE [LARGE SCALE GENOMIC DNA]</scope>
</reference>
<dbReference type="PANTHER" id="PTHR42786:SF2">
    <property type="entry name" value="TRNA (CYTIDINE_URIDINE-2'-O-)-METHYLTRANSFERASE TRMJ"/>
    <property type="match status" value="1"/>
</dbReference>
<organism evidence="7 8">
    <name type="scientific">SAR86 cluster bacterium</name>
    <dbReference type="NCBI Taxonomy" id="2030880"/>
    <lineage>
        <taxon>Bacteria</taxon>
        <taxon>Pseudomonadati</taxon>
        <taxon>Pseudomonadota</taxon>
        <taxon>Gammaproteobacteria</taxon>
        <taxon>SAR86 cluster</taxon>
    </lineage>
</organism>
<keyword evidence="2 5" id="KW-0489">Methyltransferase</keyword>
<keyword evidence="5" id="KW-0819">tRNA processing</keyword>
<dbReference type="EMBL" id="NVWI01000006">
    <property type="protein sequence ID" value="PCJ41160.1"/>
    <property type="molecule type" value="Genomic_DNA"/>
</dbReference>
<evidence type="ECO:0000256" key="3">
    <source>
        <dbReference type="ARBA" id="ARBA00022679"/>
    </source>
</evidence>
<evidence type="ECO:0000256" key="5">
    <source>
        <dbReference type="RuleBase" id="RU362024"/>
    </source>
</evidence>
<dbReference type="SUPFAM" id="SSF75217">
    <property type="entry name" value="alpha/beta knot"/>
    <property type="match status" value="1"/>
</dbReference>
<comment type="subunit">
    <text evidence="5">Homodimer.</text>
</comment>
<evidence type="ECO:0000256" key="4">
    <source>
        <dbReference type="ARBA" id="ARBA00022691"/>
    </source>
</evidence>
<evidence type="ECO:0000259" key="6">
    <source>
        <dbReference type="Pfam" id="PF00588"/>
    </source>
</evidence>
<sequence length="245" mass="27552">MHLNNIRIVLVNTSHPGNIGASARAMKNMGLSKLYLVAPKDYPSGVAIGRASSALDILDNAVLCESLKEAIADCSLVIGTSARSRRIPWPVIEPGICAKKLVEEGQQQNVALVFGREDRGLSNEELQLCHFHVQIAANPEYSSLNLAAAVMVLGHEIYQFKQQLELVKQDAEKSWDNELATVAEVETYLEHLEELLIQIDFHDPENPRHLMPRLRRLYNRVRLDKMETNILHGIVSETRKMLNKK</sequence>
<dbReference type="PANTHER" id="PTHR42786">
    <property type="entry name" value="TRNA/RRNA METHYLTRANSFERASE"/>
    <property type="match status" value="1"/>
</dbReference>
<dbReference type="PIRSF" id="PIRSF004808">
    <property type="entry name" value="LasT"/>
    <property type="match status" value="1"/>
</dbReference>
<dbReference type="FunFam" id="3.40.1280.10:FF:000006">
    <property type="entry name" value="Uncharacterized tRNA/rRNA methyltransferase HI_0380"/>
    <property type="match status" value="1"/>
</dbReference>
<comment type="function">
    <text evidence="5">Catalyzes the formation of 2'O-methylated cytidine (Cm32) or 2'O-methylated uridine (Um32) at position 32 in tRNA.</text>
</comment>
<comment type="catalytic activity">
    <reaction evidence="5">
        <text>cytidine(32) in tRNA + S-adenosyl-L-methionine = 2'-O-methylcytidine(32) in tRNA + S-adenosyl-L-homocysteine + H(+)</text>
        <dbReference type="Rhea" id="RHEA:42932"/>
        <dbReference type="Rhea" id="RHEA-COMP:10288"/>
        <dbReference type="Rhea" id="RHEA-COMP:10289"/>
        <dbReference type="ChEBI" id="CHEBI:15378"/>
        <dbReference type="ChEBI" id="CHEBI:57856"/>
        <dbReference type="ChEBI" id="CHEBI:59789"/>
        <dbReference type="ChEBI" id="CHEBI:74495"/>
        <dbReference type="ChEBI" id="CHEBI:82748"/>
        <dbReference type="EC" id="2.1.1.200"/>
    </reaction>
</comment>
<dbReference type="InterPro" id="IPR029028">
    <property type="entry name" value="Alpha/beta_knot_MTases"/>
</dbReference>